<evidence type="ECO:0008006" key="4">
    <source>
        <dbReference type="Google" id="ProtNLM"/>
    </source>
</evidence>
<feature type="chain" id="PRO_5043766767" description="Lipoprotein" evidence="1">
    <location>
        <begin position="38"/>
        <end position="201"/>
    </location>
</feature>
<dbReference type="Proteomes" id="UP000029590">
    <property type="component" value="Unassembled WGS sequence"/>
</dbReference>
<dbReference type="Pfam" id="PF13103">
    <property type="entry name" value="TonB_2"/>
    <property type="match status" value="1"/>
</dbReference>
<protein>
    <recommendedName>
        <fullName evidence="4">Lipoprotein</fullName>
    </recommendedName>
</protein>
<dbReference type="SUPFAM" id="SSF74653">
    <property type="entry name" value="TolA/TonB C-terminal domain"/>
    <property type="match status" value="1"/>
</dbReference>
<accession>A0AAW3EZZ4</accession>
<evidence type="ECO:0000313" key="2">
    <source>
        <dbReference type="EMBL" id="KGC14259.1"/>
    </source>
</evidence>
<organism evidence="2 3">
    <name type="scientific">Burkholderia gladioli</name>
    <name type="common">Pseudomonas marginata</name>
    <name type="synonym">Phytomonas marginata</name>
    <dbReference type="NCBI Taxonomy" id="28095"/>
    <lineage>
        <taxon>Bacteria</taxon>
        <taxon>Pseudomonadati</taxon>
        <taxon>Pseudomonadota</taxon>
        <taxon>Betaproteobacteria</taxon>
        <taxon>Burkholderiales</taxon>
        <taxon>Burkholderiaceae</taxon>
        <taxon>Burkholderia</taxon>
    </lineage>
</organism>
<comment type="caution">
    <text evidence="2">The sequence shown here is derived from an EMBL/GenBank/DDBJ whole genome shotgun (WGS) entry which is preliminary data.</text>
</comment>
<name>A0AAW3EZZ4_BURGA</name>
<gene>
    <name evidence="2" type="ORF">DM48_585</name>
</gene>
<proteinExistence type="predicted"/>
<dbReference type="RefSeq" id="WP_036054656.1">
    <property type="nucleotide sequence ID" value="NZ_CADEVY010000005.1"/>
</dbReference>
<dbReference type="EMBL" id="JPGG01000016">
    <property type="protein sequence ID" value="KGC14259.1"/>
    <property type="molecule type" value="Genomic_DNA"/>
</dbReference>
<evidence type="ECO:0000313" key="3">
    <source>
        <dbReference type="Proteomes" id="UP000029590"/>
    </source>
</evidence>
<dbReference type="AlphaFoldDB" id="A0AAW3EZZ4"/>
<sequence>MTIGSPRRNRAAGSALTSLTSLTSLAPLALIASLALAGCAANDPPMPSPDQIASICLKQAAQGGDPVSLAHLSALQWQRYVGCRIGGSLYVARPAVDGYPEAVLSTHFSRSGAVESSELQPANGGGDPAWNAAVTQALASASPLPALGTPNQTARIDLHFSPRWKLAGLTGGAGLSSSSHWSVEHCTVMAAGAKSCTGPAD</sequence>
<feature type="signal peptide" evidence="1">
    <location>
        <begin position="1"/>
        <end position="37"/>
    </location>
</feature>
<keyword evidence="1" id="KW-0732">Signal</keyword>
<reference evidence="2 3" key="1">
    <citation type="submission" date="2014-04" db="EMBL/GenBank/DDBJ databases">
        <authorList>
            <person name="Bishop-Lilly K.A."/>
            <person name="Broomall S.M."/>
            <person name="Chain P.S."/>
            <person name="Chertkov O."/>
            <person name="Coyne S.R."/>
            <person name="Daligault H.E."/>
            <person name="Davenport K.W."/>
            <person name="Erkkila T."/>
            <person name="Frey K.G."/>
            <person name="Gibbons H.S."/>
            <person name="Gu W."/>
            <person name="Jaissle J."/>
            <person name="Johnson S.L."/>
            <person name="Koroleva G.I."/>
            <person name="Ladner J.T."/>
            <person name="Lo C.-C."/>
            <person name="Minogue T.D."/>
            <person name="Munk C."/>
            <person name="Palacios G.F."/>
            <person name="Redden C.L."/>
            <person name="Rosenzweig C.N."/>
            <person name="Scholz M.B."/>
            <person name="Teshima H."/>
            <person name="Xu Y."/>
        </authorList>
    </citation>
    <scope>NUCLEOTIDE SEQUENCE [LARGE SCALE GENOMIC DNA]</scope>
    <source>
        <strain evidence="3">gladioli</strain>
    </source>
</reference>
<evidence type="ECO:0000256" key="1">
    <source>
        <dbReference type="SAM" id="SignalP"/>
    </source>
</evidence>
<dbReference type="KEGG" id="bgo:BM43_7179"/>
<dbReference type="Gene3D" id="3.30.1150.10">
    <property type="match status" value="1"/>
</dbReference>